<protein>
    <submittedName>
        <fullName evidence="1">Uncharacterized protein</fullName>
    </submittedName>
</protein>
<proteinExistence type="predicted"/>
<evidence type="ECO:0000313" key="2">
    <source>
        <dbReference type="Proteomes" id="UP000276133"/>
    </source>
</evidence>
<accession>A0A3M7S0Y3</accession>
<keyword evidence="2" id="KW-1185">Reference proteome</keyword>
<dbReference type="Proteomes" id="UP000276133">
    <property type="component" value="Unassembled WGS sequence"/>
</dbReference>
<name>A0A3M7S0Y3_BRAPC</name>
<gene>
    <name evidence="1" type="ORF">BpHYR1_051644</name>
</gene>
<comment type="caution">
    <text evidence="1">The sequence shown here is derived from an EMBL/GenBank/DDBJ whole genome shotgun (WGS) entry which is preliminary data.</text>
</comment>
<reference evidence="1 2" key="1">
    <citation type="journal article" date="2018" name="Sci. Rep.">
        <title>Genomic signatures of local adaptation to the degree of environmental predictability in rotifers.</title>
        <authorList>
            <person name="Franch-Gras L."/>
            <person name="Hahn C."/>
            <person name="Garcia-Roger E.M."/>
            <person name="Carmona M.J."/>
            <person name="Serra M."/>
            <person name="Gomez A."/>
        </authorList>
    </citation>
    <scope>NUCLEOTIDE SEQUENCE [LARGE SCALE GENOMIC DNA]</scope>
    <source>
        <strain evidence="1">HYR1</strain>
    </source>
</reference>
<sequence>MELIMKKQQQDQLKFFNFFTLCSVLSFNLCPKNYFDSITTRLVIHLAKMKYKKKSLIIFTIPL</sequence>
<organism evidence="1 2">
    <name type="scientific">Brachionus plicatilis</name>
    <name type="common">Marine rotifer</name>
    <name type="synonym">Brachionus muelleri</name>
    <dbReference type="NCBI Taxonomy" id="10195"/>
    <lineage>
        <taxon>Eukaryota</taxon>
        <taxon>Metazoa</taxon>
        <taxon>Spiralia</taxon>
        <taxon>Gnathifera</taxon>
        <taxon>Rotifera</taxon>
        <taxon>Eurotatoria</taxon>
        <taxon>Monogononta</taxon>
        <taxon>Pseudotrocha</taxon>
        <taxon>Ploima</taxon>
        <taxon>Brachionidae</taxon>
        <taxon>Brachionus</taxon>
    </lineage>
</organism>
<dbReference type="AlphaFoldDB" id="A0A3M7S0Y3"/>
<dbReference type="EMBL" id="REGN01002251">
    <property type="protein sequence ID" value="RNA29285.1"/>
    <property type="molecule type" value="Genomic_DNA"/>
</dbReference>
<evidence type="ECO:0000313" key="1">
    <source>
        <dbReference type="EMBL" id="RNA29285.1"/>
    </source>
</evidence>